<feature type="region of interest" description="Disordered" evidence="1">
    <location>
        <begin position="484"/>
        <end position="518"/>
    </location>
</feature>
<feature type="region of interest" description="Disordered" evidence="1">
    <location>
        <begin position="545"/>
        <end position="565"/>
    </location>
</feature>
<keyword evidence="2" id="KW-0812">Transmembrane</keyword>
<dbReference type="Proteomes" id="UP000594262">
    <property type="component" value="Unplaced"/>
</dbReference>
<name>A0A7M5V872_9CNID</name>
<evidence type="ECO:0000256" key="2">
    <source>
        <dbReference type="SAM" id="Phobius"/>
    </source>
</evidence>
<feature type="region of interest" description="Disordered" evidence="1">
    <location>
        <begin position="847"/>
        <end position="911"/>
    </location>
</feature>
<protein>
    <submittedName>
        <fullName evidence="3">Uncharacterized protein</fullName>
    </submittedName>
</protein>
<feature type="compositionally biased region" description="Basic residues" evidence="1">
    <location>
        <begin position="484"/>
        <end position="494"/>
    </location>
</feature>
<accession>A0A7M5V872</accession>
<dbReference type="AlphaFoldDB" id="A0A7M5V872"/>
<dbReference type="RefSeq" id="XP_066925353.1">
    <property type="nucleotide sequence ID" value="XM_067069252.1"/>
</dbReference>
<feature type="region of interest" description="Disordered" evidence="1">
    <location>
        <begin position="439"/>
        <end position="465"/>
    </location>
</feature>
<dbReference type="EnsemblMetazoa" id="CLYHEMT009234.1">
    <property type="protein sequence ID" value="CLYHEMP009234.1"/>
    <property type="gene ID" value="CLYHEMG009234"/>
</dbReference>
<dbReference type="GeneID" id="136812730"/>
<proteinExistence type="predicted"/>
<keyword evidence="2" id="KW-1133">Transmembrane helix</keyword>
<evidence type="ECO:0000256" key="1">
    <source>
        <dbReference type="SAM" id="MobiDB-lite"/>
    </source>
</evidence>
<feature type="compositionally biased region" description="Basic and acidic residues" evidence="1">
    <location>
        <begin position="449"/>
        <end position="465"/>
    </location>
</feature>
<reference evidence="3" key="1">
    <citation type="submission" date="2021-01" db="UniProtKB">
        <authorList>
            <consortium name="EnsemblMetazoa"/>
        </authorList>
    </citation>
    <scope>IDENTIFICATION</scope>
</reference>
<keyword evidence="2" id="KW-0472">Membrane</keyword>
<evidence type="ECO:0000313" key="4">
    <source>
        <dbReference type="Proteomes" id="UP000594262"/>
    </source>
</evidence>
<sequence>MFPKVENVFHRKTKNTRRKRRMVYAIGVIWSLIGITSLLLLDPFTFTAVVAAFSDVHISAAQPIPCKIIRKQFTEGVIQLPQYLQQIKSCKEIPSLKRQIPKQKDTTTRQLRQLPTNNRPLLPWQQLYNELLQRKRQQTDQQRQRSLIEQENLQKQFLQHTTQPMVQQSGLYKPQQLDKTEHKKQSLTENFVFKRQKQQQQPQQRRLNRRQFTQPIQPPTFTLLPTQKQRQDLQQKELIRRTQQQFAYMKWFTALKEHQQQLLHQQQPAIKRKQDKIQPTTSYITQALGYNPKSPFTNYPLSPGRRKVTNQFAFKTQQQKAAKITTKATKMPPKTDWKILKIPKGLLQLKNKNKPIKARENNKAHEKLVFKIQSHPSKTKSVVRPLKNAEKILKVMHQKSPNKQHTPYIAAVKIRQKLQPKQITNSKVTLVENKISPKISPKKSNKMLNDGERSLGKGMEDEKSKTQLQDLLKTIKISDFQKLHGKTHQIKSNKSKPLNTPLLTKDSQSRKGKPDVVTVAKTKSPTITQIETTTTTMTTANQELQTTPANNQPSKNDNKIPPPEIKTNTELEQALQNLLSTDTQQNINSYYPNYASPYYDQNAVQTQPNFYIPPSTYPWWQQPYREYGRSVIQDLPGAFNPHMTSFPSFSQHIDDSRVRKTFVDEEAKIAESEDGIRSFLSKHKSDTSLFQNEVEAKDDILPSEGGPGSPENGHLLTLKDYEAFIAHPTNSSLKPFENSPEVELQEPGETRTMDNIVNGDDDDEVIAEAKLIKEQSLAKAAIQSDNGRRKDVLREQESLRKLEHDKLIERYGHPPANPMEYLAQVFQELDDDTKNLETANAIKKEDIQNGSKAASGIDNRKVAQSPSEPILGETKSTLELKSSDNQTSKTLNINSTDSGVNDANQTLSRNGASLKGVDPLTVKNDDSSLLDSVFEKINVQKDNSTTKVKRSPIIDADLEPWTNRHKYNQPINIPNSDKASLTSTKFPLGDIADIAQQVNKRSDIPKAWTADDGVSMGANTDHSRLTYSEVKRLFTDIESNKKGSLWKLSVTKRSNGLKGETNAKLLVNEGNADGFLR</sequence>
<feature type="region of interest" description="Disordered" evidence="1">
    <location>
        <begin position="194"/>
        <end position="229"/>
    </location>
</feature>
<evidence type="ECO:0000313" key="3">
    <source>
        <dbReference type="EnsemblMetazoa" id="CLYHEMP009234.1"/>
    </source>
</evidence>
<feature type="compositionally biased region" description="Polar residues" evidence="1">
    <location>
        <begin position="495"/>
        <end position="506"/>
    </location>
</feature>
<feature type="compositionally biased region" description="Polar residues" evidence="1">
    <location>
        <begin position="212"/>
        <end position="228"/>
    </location>
</feature>
<feature type="compositionally biased region" description="Polar residues" evidence="1">
    <location>
        <begin position="883"/>
        <end position="911"/>
    </location>
</feature>
<organism evidence="3 4">
    <name type="scientific">Clytia hemisphaerica</name>
    <dbReference type="NCBI Taxonomy" id="252671"/>
    <lineage>
        <taxon>Eukaryota</taxon>
        <taxon>Metazoa</taxon>
        <taxon>Cnidaria</taxon>
        <taxon>Hydrozoa</taxon>
        <taxon>Hydroidolina</taxon>
        <taxon>Leptothecata</taxon>
        <taxon>Obeliida</taxon>
        <taxon>Clytiidae</taxon>
        <taxon>Clytia</taxon>
    </lineage>
</organism>
<feature type="transmembrane region" description="Helical" evidence="2">
    <location>
        <begin position="21"/>
        <end position="41"/>
    </location>
</feature>
<keyword evidence="4" id="KW-1185">Reference proteome</keyword>